<comment type="caution">
    <text evidence="3">The sequence shown here is derived from an EMBL/GenBank/DDBJ whole genome shotgun (WGS) entry which is preliminary data.</text>
</comment>
<protein>
    <submittedName>
        <fullName evidence="3">Uncharacterized protein</fullName>
    </submittedName>
</protein>
<organism evidence="3 4">
    <name type="scientific">Apodospora peruviana</name>
    <dbReference type="NCBI Taxonomy" id="516989"/>
    <lineage>
        <taxon>Eukaryota</taxon>
        <taxon>Fungi</taxon>
        <taxon>Dikarya</taxon>
        <taxon>Ascomycota</taxon>
        <taxon>Pezizomycotina</taxon>
        <taxon>Sordariomycetes</taxon>
        <taxon>Sordariomycetidae</taxon>
        <taxon>Sordariales</taxon>
        <taxon>Lasiosphaeriaceae</taxon>
        <taxon>Apodospora</taxon>
    </lineage>
</organism>
<reference evidence="3" key="1">
    <citation type="journal article" date="2023" name="Mol. Phylogenet. Evol.">
        <title>Genome-scale phylogeny and comparative genomics of the fungal order Sordariales.</title>
        <authorList>
            <person name="Hensen N."/>
            <person name="Bonometti L."/>
            <person name="Westerberg I."/>
            <person name="Brannstrom I.O."/>
            <person name="Guillou S."/>
            <person name="Cros-Aarteil S."/>
            <person name="Calhoun S."/>
            <person name="Haridas S."/>
            <person name="Kuo A."/>
            <person name="Mondo S."/>
            <person name="Pangilinan J."/>
            <person name="Riley R."/>
            <person name="LaButti K."/>
            <person name="Andreopoulos B."/>
            <person name="Lipzen A."/>
            <person name="Chen C."/>
            <person name="Yan M."/>
            <person name="Daum C."/>
            <person name="Ng V."/>
            <person name="Clum A."/>
            <person name="Steindorff A."/>
            <person name="Ohm R.A."/>
            <person name="Martin F."/>
            <person name="Silar P."/>
            <person name="Natvig D.O."/>
            <person name="Lalanne C."/>
            <person name="Gautier V."/>
            <person name="Ament-Velasquez S.L."/>
            <person name="Kruys A."/>
            <person name="Hutchinson M.I."/>
            <person name="Powell A.J."/>
            <person name="Barry K."/>
            <person name="Miller A.N."/>
            <person name="Grigoriev I.V."/>
            <person name="Debuchy R."/>
            <person name="Gladieux P."/>
            <person name="Hiltunen Thoren M."/>
            <person name="Johannesson H."/>
        </authorList>
    </citation>
    <scope>NUCLEOTIDE SEQUENCE</scope>
    <source>
        <strain evidence="3">CBS 118394</strain>
    </source>
</reference>
<evidence type="ECO:0000256" key="2">
    <source>
        <dbReference type="SAM" id="Phobius"/>
    </source>
</evidence>
<keyword evidence="2" id="KW-1133">Transmembrane helix</keyword>
<evidence type="ECO:0000256" key="1">
    <source>
        <dbReference type="SAM" id="MobiDB-lite"/>
    </source>
</evidence>
<keyword evidence="2" id="KW-0472">Membrane</keyword>
<feature type="region of interest" description="Disordered" evidence="1">
    <location>
        <begin position="69"/>
        <end position="138"/>
    </location>
</feature>
<keyword evidence="2" id="KW-0812">Transmembrane</keyword>
<keyword evidence="4" id="KW-1185">Reference proteome</keyword>
<gene>
    <name evidence="3" type="ORF">B0H66DRAFT_615262</name>
</gene>
<evidence type="ECO:0000313" key="4">
    <source>
        <dbReference type="Proteomes" id="UP001283341"/>
    </source>
</evidence>
<feature type="compositionally biased region" description="Low complexity" evidence="1">
    <location>
        <begin position="104"/>
        <end position="124"/>
    </location>
</feature>
<feature type="region of interest" description="Disordered" evidence="1">
    <location>
        <begin position="20"/>
        <end position="39"/>
    </location>
</feature>
<feature type="compositionally biased region" description="Basic and acidic residues" evidence="1">
    <location>
        <begin position="93"/>
        <end position="103"/>
    </location>
</feature>
<feature type="transmembrane region" description="Helical" evidence="2">
    <location>
        <begin position="150"/>
        <end position="172"/>
    </location>
</feature>
<feature type="compositionally biased region" description="Acidic residues" evidence="1">
    <location>
        <begin position="20"/>
        <end position="30"/>
    </location>
</feature>
<dbReference type="AlphaFoldDB" id="A0AAE0IIH9"/>
<dbReference type="Proteomes" id="UP001283341">
    <property type="component" value="Unassembled WGS sequence"/>
</dbReference>
<dbReference type="EMBL" id="JAUEDM010000002">
    <property type="protein sequence ID" value="KAK3324951.1"/>
    <property type="molecule type" value="Genomic_DNA"/>
</dbReference>
<proteinExistence type="predicted"/>
<name>A0AAE0IIH9_9PEZI</name>
<sequence length="490" mass="54131">MRQSQYYTPGVDVWADQVLDDENDNEDEDYGTTKTMPSGLLTPATTLSDCAHSETFTQAAVRAWEARTHDDLEDTTSIKSGAPSIPQRTIKSRIPDGLEEMIRSRSSVTSSQQPRSRSPSPLRTSDFDSAHQHGMSTTESAQYQKLKKQLVTISIIPIFAFIAVALIGWWMIPVDGGKPGPIDAFVASQDDWVHVTNLVTEYDRLPLEIKGGESRMTDLMISVKYSELPGKDLLVKDMQQCVTVAERVVDNLIDWNSLAGDTVDRIQNMNYHALTAYRGLQSMASWAVIPAPAAGDIGVIATIQHVGHALSLAVVGDKEKKGEMLQKLFIQEADRAKDQLADLKLSGTALAHDLSLLAYHLKSIATTARAEQAQLNAEMRELLSGIWGYLGFNDYAVASLGTQADMLALMAEATMQGNGYIGEVMGKIRKIDKDFTKLYKALEESKWSQAGTMSLRLDNIQSAIDKLDHARRSSTSRLQGRQYMALRLEM</sequence>
<accession>A0AAE0IIH9</accession>
<evidence type="ECO:0000313" key="3">
    <source>
        <dbReference type="EMBL" id="KAK3324951.1"/>
    </source>
</evidence>
<reference evidence="3" key="2">
    <citation type="submission" date="2023-06" db="EMBL/GenBank/DDBJ databases">
        <authorList>
            <consortium name="Lawrence Berkeley National Laboratory"/>
            <person name="Haridas S."/>
            <person name="Hensen N."/>
            <person name="Bonometti L."/>
            <person name="Westerberg I."/>
            <person name="Brannstrom I.O."/>
            <person name="Guillou S."/>
            <person name="Cros-Aarteil S."/>
            <person name="Calhoun S."/>
            <person name="Kuo A."/>
            <person name="Mondo S."/>
            <person name="Pangilinan J."/>
            <person name="Riley R."/>
            <person name="Labutti K."/>
            <person name="Andreopoulos B."/>
            <person name="Lipzen A."/>
            <person name="Chen C."/>
            <person name="Yanf M."/>
            <person name="Daum C."/>
            <person name="Ng V."/>
            <person name="Clum A."/>
            <person name="Steindorff A."/>
            <person name="Ohm R."/>
            <person name="Martin F."/>
            <person name="Silar P."/>
            <person name="Natvig D."/>
            <person name="Lalanne C."/>
            <person name="Gautier V."/>
            <person name="Ament-Velasquez S.L."/>
            <person name="Kruys A."/>
            <person name="Hutchinson M.I."/>
            <person name="Powell A.J."/>
            <person name="Barry K."/>
            <person name="Miller A.N."/>
            <person name="Grigoriev I.V."/>
            <person name="Debuchy R."/>
            <person name="Gladieux P."/>
            <person name="Thoren M.H."/>
            <person name="Johannesson H."/>
        </authorList>
    </citation>
    <scope>NUCLEOTIDE SEQUENCE</scope>
    <source>
        <strain evidence="3">CBS 118394</strain>
    </source>
</reference>